<organism evidence="2 3">
    <name type="scientific">Priestia megaterium</name>
    <name type="common">Bacillus megaterium</name>
    <dbReference type="NCBI Taxonomy" id="1404"/>
    <lineage>
        <taxon>Bacteria</taxon>
        <taxon>Bacillati</taxon>
        <taxon>Bacillota</taxon>
        <taxon>Bacilli</taxon>
        <taxon>Bacillales</taxon>
        <taxon>Bacillaceae</taxon>
        <taxon>Priestia</taxon>
    </lineage>
</organism>
<dbReference type="EMBL" id="NTYW01000028">
    <property type="protein sequence ID" value="PES34525.1"/>
    <property type="molecule type" value="Genomic_DNA"/>
</dbReference>
<dbReference type="AlphaFoldDB" id="A0AAE5UAP0"/>
<dbReference type="InterPro" id="IPR025555">
    <property type="entry name" value="YppG"/>
</dbReference>
<evidence type="ECO:0000313" key="2">
    <source>
        <dbReference type="EMBL" id="PES34525.1"/>
    </source>
</evidence>
<evidence type="ECO:0000313" key="3">
    <source>
        <dbReference type="Proteomes" id="UP000220341"/>
    </source>
</evidence>
<evidence type="ECO:0000256" key="1">
    <source>
        <dbReference type="SAM" id="MobiDB-lite"/>
    </source>
</evidence>
<dbReference type="Proteomes" id="UP000220341">
    <property type="component" value="Unassembled WGS sequence"/>
</dbReference>
<gene>
    <name evidence="2" type="ORF">CN497_20125</name>
</gene>
<accession>A0AAE5UAP0</accession>
<sequence length="69" mass="8168">MYRRTRRPINPFFPHQFQRPNTKQNNPSLLSYFRTSDGNLDFDKIAGTAQQAKGLFNQFSPFITKFLKK</sequence>
<proteinExistence type="predicted"/>
<dbReference type="RefSeq" id="WP_074684408.1">
    <property type="nucleotide sequence ID" value="NZ_CATKQG010000027.1"/>
</dbReference>
<protein>
    <recommendedName>
        <fullName evidence="4">YppG-like protein</fullName>
    </recommendedName>
</protein>
<name>A0AAE5UAP0_PRIMG</name>
<dbReference type="Pfam" id="PF14179">
    <property type="entry name" value="YppG"/>
    <property type="match status" value="1"/>
</dbReference>
<evidence type="ECO:0008006" key="4">
    <source>
        <dbReference type="Google" id="ProtNLM"/>
    </source>
</evidence>
<feature type="region of interest" description="Disordered" evidence="1">
    <location>
        <begin position="1"/>
        <end position="20"/>
    </location>
</feature>
<reference evidence="2 3" key="1">
    <citation type="submission" date="2017-09" db="EMBL/GenBank/DDBJ databases">
        <title>Large-scale bioinformatics analysis of Bacillus genomes uncovers conserved roles of natural products in bacterial physiology.</title>
        <authorList>
            <consortium name="Agbiome Team Llc"/>
            <person name="Bleich R.M."/>
            <person name="Kirk G.J."/>
            <person name="Santa Maria K.C."/>
            <person name="Allen S.E."/>
            <person name="Farag S."/>
            <person name="Shank E.A."/>
            <person name="Bowers A."/>
        </authorList>
    </citation>
    <scope>NUCLEOTIDE SEQUENCE [LARGE SCALE GENOMIC DNA]</scope>
    <source>
        <strain evidence="2 3">AFS003013</strain>
    </source>
</reference>
<comment type="caution">
    <text evidence="2">The sequence shown here is derived from an EMBL/GenBank/DDBJ whole genome shotgun (WGS) entry which is preliminary data.</text>
</comment>